<keyword evidence="6" id="KW-0677">Repeat</keyword>
<evidence type="ECO:0000256" key="18">
    <source>
        <dbReference type="SAM" id="MobiDB-lite"/>
    </source>
</evidence>
<feature type="compositionally biased region" description="Basic and acidic residues" evidence="18">
    <location>
        <begin position="691"/>
        <end position="700"/>
    </location>
</feature>
<keyword evidence="10" id="KW-0969">Cilium</keyword>
<dbReference type="PROSITE" id="PS00678">
    <property type="entry name" value="WD_REPEATS_1"/>
    <property type="match status" value="1"/>
</dbReference>
<evidence type="ECO:0000256" key="6">
    <source>
        <dbReference type="ARBA" id="ARBA00022737"/>
    </source>
</evidence>
<comment type="subcellular location">
    <subcellularLocation>
        <location evidence="1">Cell projection</location>
        <location evidence="1">Cilium</location>
        <location evidence="1">Flagellum</location>
    </subcellularLocation>
    <subcellularLocation>
        <location evidence="2">Cytoplasm</location>
    </subcellularLocation>
</comment>
<accession>A0A8J6H413</accession>
<comment type="caution">
    <text evidence="21">The sequence shown here is derived from an EMBL/GenBank/DDBJ whole genome shotgun (WGS) entry which is preliminary data.</text>
</comment>
<dbReference type="PROSITE" id="PS50082">
    <property type="entry name" value="WD_REPEATS_2"/>
    <property type="match status" value="5"/>
</dbReference>
<keyword evidence="11" id="KW-0966">Cell projection</keyword>
<evidence type="ECO:0000259" key="19">
    <source>
        <dbReference type="PROSITE" id="PS50023"/>
    </source>
</evidence>
<dbReference type="PROSITE" id="PS50294">
    <property type="entry name" value="WD_REPEATS_REGION"/>
    <property type="match status" value="4"/>
</dbReference>
<feature type="domain" description="LIM zinc-binding" evidence="19">
    <location>
        <begin position="780"/>
        <end position="844"/>
    </location>
</feature>
<feature type="region of interest" description="Disordered" evidence="18">
    <location>
        <begin position="660"/>
        <end position="803"/>
    </location>
</feature>
<dbReference type="Gene3D" id="2.10.110.10">
    <property type="entry name" value="Cysteine Rich Protein"/>
    <property type="match status" value="1"/>
</dbReference>
<evidence type="ECO:0000256" key="7">
    <source>
        <dbReference type="ARBA" id="ARBA00022833"/>
    </source>
</evidence>
<dbReference type="CDD" id="cd00200">
    <property type="entry name" value="WD40"/>
    <property type="match status" value="1"/>
</dbReference>
<dbReference type="FunFam" id="2.130.10.10:FF:001320">
    <property type="entry name" value="Predicted protein"/>
    <property type="match status" value="1"/>
</dbReference>
<dbReference type="Proteomes" id="UP000719412">
    <property type="component" value="Unassembled WGS sequence"/>
</dbReference>
<evidence type="ECO:0000256" key="12">
    <source>
        <dbReference type="ARBA" id="ARBA00029456"/>
    </source>
</evidence>
<feature type="repeat" description="WD" evidence="17">
    <location>
        <begin position="365"/>
        <end position="406"/>
    </location>
</feature>
<evidence type="ECO:0000256" key="13">
    <source>
        <dbReference type="ARBA" id="ARBA00029552"/>
    </source>
</evidence>
<dbReference type="InterPro" id="IPR001680">
    <property type="entry name" value="WD40_rpt"/>
</dbReference>
<dbReference type="GO" id="GO:0005930">
    <property type="term" value="C:axoneme"/>
    <property type="evidence" value="ECO:0007669"/>
    <property type="project" value="UniProtKB-ARBA"/>
</dbReference>
<feature type="compositionally biased region" description="Basic and acidic residues" evidence="18">
    <location>
        <begin position="778"/>
        <end position="803"/>
    </location>
</feature>
<evidence type="ECO:0000313" key="22">
    <source>
        <dbReference type="Proteomes" id="UP000719412"/>
    </source>
</evidence>
<evidence type="ECO:0000313" key="20">
    <source>
        <dbReference type="EMBL" id="KAH0807730.1"/>
    </source>
</evidence>
<feature type="repeat" description="WD" evidence="17">
    <location>
        <begin position="620"/>
        <end position="652"/>
    </location>
</feature>
<dbReference type="CDD" id="cd09478">
    <property type="entry name" value="LIM_CRIP"/>
    <property type="match status" value="1"/>
</dbReference>
<feature type="compositionally biased region" description="Basic and acidic residues" evidence="18">
    <location>
        <begin position="725"/>
        <end position="745"/>
    </location>
</feature>
<dbReference type="Gene3D" id="2.130.10.10">
    <property type="entry name" value="YVTN repeat-like/Quinoprotein amine dehydrogenase"/>
    <property type="match status" value="3"/>
</dbReference>
<gene>
    <name evidence="21" type="ORF">GEV33_015057</name>
    <name evidence="20" type="ORF">GEV33_015062</name>
</gene>
<dbReference type="EMBL" id="JABDTM020029789">
    <property type="protein sequence ID" value="KAH0807733.1"/>
    <property type="molecule type" value="Genomic_DNA"/>
</dbReference>
<dbReference type="SUPFAM" id="SSF50978">
    <property type="entry name" value="WD40 repeat-like"/>
    <property type="match status" value="2"/>
</dbReference>
<dbReference type="PANTHER" id="PTHR13720:SF14">
    <property type="entry name" value="CILIA- AND FLAGELLA-ASSOCIATED PROTEIN 52"/>
    <property type="match status" value="1"/>
</dbReference>
<protein>
    <recommendedName>
        <fullName evidence="13">Cilia- and flagella-associated protein 52</fullName>
    </recommendedName>
</protein>
<evidence type="ECO:0000256" key="15">
    <source>
        <dbReference type="ARBA" id="ARBA00047117"/>
    </source>
</evidence>
<keyword evidence="3" id="KW-0963">Cytoplasm</keyword>
<reference evidence="21" key="1">
    <citation type="journal article" date="2020" name="J Insects Food Feed">
        <title>The yellow mealworm (Tenebrio molitor) genome: a resource for the emerging insects as food and feed industry.</title>
        <authorList>
            <person name="Eriksson T."/>
            <person name="Andere A."/>
            <person name="Kelstrup H."/>
            <person name="Emery V."/>
            <person name="Picard C."/>
        </authorList>
    </citation>
    <scope>NUCLEOTIDE SEQUENCE</scope>
    <source>
        <strain evidence="21">Stoneville</strain>
        <tissue evidence="21">Whole head</tissue>
    </source>
</reference>
<dbReference type="EMBL" id="JABDTM020029791">
    <property type="protein sequence ID" value="KAH0807730.1"/>
    <property type="molecule type" value="Genomic_DNA"/>
</dbReference>
<dbReference type="InterPro" id="IPR050630">
    <property type="entry name" value="WD_repeat_EMAP"/>
</dbReference>
<comment type="similarity">
    <text evidence="12">Belongs to the CFAP52 family.</text>
</comment>
<dbReference type="Pfam" id="PF00400">
    <property type="entry name" value="WD40"/>
    <property type="match status" value="5"/>
</dbReference>
<dbReference type="InterPro" id="IPR019775">
    <property type="entry name" value="WD40_repeat_CS"/>
</dbReference>
<keyword evidence="4 17" id="KW-0853">WD repeat</keyword>
<keyword evidence="9 16" id="KW-0440">LIM domain</keyword>
<comment type="subunit">
    <text evidence="15">Microtubule inner protein component of sperm flagellar doublet microtubules. Interacts with BRCA2. Interacts with the CCT chaperonin complex. Interacts with HSP70. Interacts with AK8. Interacts with CFAP45. Interacts with DNAI1. Interacts with IQDC.</text>
</comment>
<comment type="function">
    <text evidence="14">Microtubule inner protein (MIP) part of the dynein-decorated doublet microtubules (DMTs) in cilia axoneme. Important for proper ciliary and flagellar beating. May act in cooperation with CFAP45 and axonemal dynein subunit DNAH11. May play a role in cell growth and/or survival.</text>
</comment>
<proteinExistence type="inferred from homology"/>
<organism evidence="21 22">
    <name type="scientific">Tenebrio molitor</name>
    <name type="common">Yellow mealworm beetle</name>
    <dbReference type="NCBI Taxonomy" id="7067"/>
    <lineage>
        <taxon>Eukaryota</taxon>
        <taxon>Metazoa</taxon>
        <taxon>Ecdysozoa</taxon>
        <taxon>Arthropoda</taxon>
        <taxon>Hexapoda</taxon>
        <taxon>Insecta</taxon>
        <taxon>Pterygota</taxon>
        <taxon>Neoptera</taxon>
        <taxon>Endopterygota</taxon>
        <taxon>Coleoptera</taxon>
        <taxon>Polyphaga</taxon>
        <taxon>Cucujiformia</taxon>
        <taxon>Tenebrionidae</taxon>
        <taxon>Tenebrio</taxon>
    </lineage>
</organism>
<evidence type="ECO:0000256" key="9">
    <source>
        <dbReference type="ARBA" id="ARBA00023038"/>
    </source>
</evidence>
<name>A0A8J6H413_TENMO</name>
<dbReference type="FunFam" id="2.10.110.10:FF:000025">
    <property type="entry name" value="Cysteine-rich protein 2"/>
    <property type="match status" value="1"/>
</dbReference>
<dbReference type="AlphaFoldDB" id="A0A8J6H413"/>
<dbReference type="PANTHER" id="PTHR13720">
    <property type="entry name" value="WD-40 REPEAT PROTEIN"/>
    <property type="match status" value="1"/>
</dbReference>
<keyword evidence="22" id="KW-1185">Reference proteome</keyword>
<keyword evidence="7 16" id="KW-0862">Zinc</keyword>
<evidence type="ECO:0000256" key="16">
    <source>
        <dbReference type="PROSITE-ProRule" id="PRU00125"/>
    </source>
</evidence>
<feature type="repeat" description="WD" evidence="17">
    <location>
        <begin position="450"/>
        <end position="483"/>
    </location>
</feature>
<evidence type="ECO:0000256" key="10">
    <source>
        <dbReference type="ARBA" id="ARBA00023069"/>
    </source>
</evidence>
<evidence type="ECO:0000256" key="11">
    <source>
        <dbReference type="ARBA" id="ARBA00023273"/>
    </source>
</evidence>
<dbReference type="GO" id="GO:0031514">
    <property type="term" value="C:motile cilium"/>
    <property type="evidence" value="ECO:0007669"/>
    <property type="project" value="UniProtKB-SubCell"/>
</dbReference>
<dbReference type="InterPro" id="IPR015943">
    <property type="entry name" value="WD40/YVTN_repeat-like_dom_sf"/>
</dbReference>
<evidence type="ECO:0000256" key="8">
    <source>
        <dbReference type="ARBA" id="ARBA00022846"/>
    </source>
</evidence>
<dbReference type="InterPro" id="IPR001781">
    <property type="entry name" value="Znf_LIM"/>
</dbReference>
<evidence type="ECO:0000256" key="5">
    <source>
        <dbReference type="ARBA" id="ARBA00022723"/>
    </source>
</evidence>
<feature type="repeat" description="WD" evidence="17">
    <location>
        <begin position="578"/>
        <end position="619"/>
    </location>
</feature>
<dbReference type="SMART" id="SM00320">
    <property type="entry name" value="WD40"/>
    <property type="match status" value="9"/>
</dbReference>
<dbReference type="GO" id="GO:0046872">
    <property type="term" value="F:metal ion binding"/>
    <property type="evidence" value="ECO:0007669"/>
    <property type="project" value="UniProtKB-KW"/>
</dbReference>
<feature type="repeat" description="WD" evidence="17">
    <location>
        <begin position="494"/>
        <end position="527"/>
    </location>
</feature>
<reference evidence="21" key="2">
    <citation type="submission" date="2021-08" db="EMBL/GenBank/DDBJ databases">
        <authorList>
            <person name="Eriksson T."/>
        </authorList>
    </citation>
    <scope>NUCLEOTIDE SEQUENCE</scope>
    <source>
        <strain evidence="21">Stoneville</strain>
        <tissue evidence="21">Whole head</tissue>
    </source>
</reference>
<dbReference type="InterPro" id="IPR036322">
    <property type="entry name" value="WD40_repeat_dom_sf"/>
</dbReference>
<evidence type="ECO:0000256" key="2">
    <source>
        <dbReference type="ARBA" id="ARBA00004496"/>
    </source>
</evidence>
<dbReference type="FunFam" id="2.130.10.10:FF:000207">
    <property type="entry name" value="Cilia- and flagella-associated protein 52"/>
    <property type="match status" value="1"/>
</dbReference>
<dbReference type="SUPFAM" id="SSF57716">
    <property type="entry name" value="Glucocorticoid receptor-like (DNA-binding domain)"/>
    <property type="match status" value="1"/>
</dbReference>
<dbReference type="SMART" id="SM00132">
    <property type="entry name" value="LIM"/>
    <property type="match status" value="1"/>
</dbReference>
<evidence type="ECO:0000256" key="14">
    <source>
        <dbReference type="ARBA" id="ARBA00046056"/>
    </source>
</evidence>
<evidence type="ECO:0000256" key="1">
    <source>
        <dbReference type="ARBA" id="ARBA00004230"/>
    </source>
</evidence>
<keyword evidence="8" id="KW-0282">Flagellum</keyword>
<dbReference type="PROSITE" id="PS50023">
    <property type="entry name" value="LIM_DOMAIN_2"/>
    <property type="match status" value="1"/>
</dbReference>
<dbReference type="Pfam" id="PF00412">
    <property type="entry name" value="LIM"/>
    <property type="match status" value="1"/>
</dbReference>
<feature type="compositionally biased region" description="Basic and acidic residues" evidence="18">
    <location>
        <begin position="660"/>
        <end position="679"/>
    </location>
</feature>
<keyword evidence="5 16" id="KW-0479">Metal-binding</keyword>
<evidence type="ECO:0000313" key="21">
    <source>
        <dbReference type="EMBL" id="KAH0807733.1"/>
    </source>
</evidence>
<evidence type="ECO:0000256" key="17">
    <source>
        <dbReference type="PROSITE-ProRule" id="PRU00221"/>
    </source>
</evidence>
<sequence>MSDAESDLLEGNVESLEVKGIIGFDGTTIKGFIMHPDEKHAVYPLGNKVTIQDWTTKTQVFLTGHTNTISAIDVSRSGKYIASGQINHIGFKARVIIWDFDNHTIVSQHELHKVRVEAVSFSSNDNYLFSIGGRDCGSLVVWDVTQGQVICGSAVAHGIQGEATTILSMNRRGPCFMTGGDNHLAVWTVDKDARKVQSLDVSTGKLKRTILCMDANERDELCYCGTATGDVLKIRLNYHHDPDVLAPAKHPMTVGCFTRISNKRLPMGRVDLYSMGVRSIRRLFAGPLLIGAGNGVIELVEETKSTGAQAKIPSVPTLRVLKSTNVFGSVTSLQLMKNDTVFLAATTNSEIFSVNMDTFETELLVTCHISTIYDIAFPYNFSEVFATASKNDVRVWSLKTHRELLRIEVLNFSASSVLFSHDGKSILTGWNDGIIRSFTPLTGRLIYAILNAHNKGVSALATTHEGDILLSGGCEGQVRMWSITPYRQQLICTLKEHKAPVSAVDINKAGTEAVSAGTDGTCIIWDLVRQCRRQILFGTTLFMCARYYPTDVQILTGGSDRKLSYWEVLDGTLVREVEGSTSGAINALDISEEGSVFVTGGNDQIVKLWNYQLGVTTHIGTGHAAVITAARFSPDQKHIVTTSGAGTIFIWKSPPNMIKAKEKTDENEAVVSKEEKTDGGEELIQDLPTARSEKSAKSDKNQPICRCPCPKKAQARNSKGGGVGDGDKIKSPEVRASPKEARTPEVKPSPKGGKTPEVAASPKGGKSPEVAASPKGGKTPEVKPSPKNETNGKKSERKTSLGKDWHSACLRCQKCNKTLTPGSHAEHEGKPYCNQPCYAALFGPTGFGRGGAESYVYKK</sequence>
<evidence type="ECO:0000256" key="4">
    <source>
        <dbReference type="ARBA" id="ARBA00022574"/>
    </source>
</evidence>
<evidence type="ECO:0000256" key="3">
    <source>
        <dbReference type="ARBA" id="ARBA00022490"/>
    </source>
</evidence>